<proteinExistence type="predicted"/>
<sequence length="265" mass="31155">MTENICKDAMYKCRQADLVQTAYKHTIGYELGILACGIMEKYRHMIRMYRYFSNPKKFKDHTNSITQMMNSYAILQSDYRELIAEIVLYYEVLEEHRRKQQMQIKKARIYAKKHKMTVQAVLDLMNKGIDIENLGSPNRRSMQTDPPLDDEYLDEKELQEEIEKAMNDSKLGANTFKIDPKTFGLNETGIKMLQSETRRYAKNLFAKQNVSSEEAEYKKKLRYIMWAEKWDGYDPAKEGVHIDDTIARLGLNESDFLLNELRGDV</sequence>
<gene>
    <name evidence="1" type="ORF">PYW07_012580</name>
</gene>
<comment type="caution">
    <text evidence="1">The sequence shown here is derived from an EMBL/GenBank/DDBJ whole genome shotgun (WGS) entry which is preliminary data.</text>
</comment>
<organism evidence="1 2">
    <name type="scientific">Mythimna separata</name>
    <name type="common">Oriental armyworm</name>
    <name type="synonym">Pseudaletia separata</name>
    <dbReference type="NCBI Taxonomy" id="271217"/>
    <lineage>
        <taxon>Eukaryota</taxon>
        <taxon>Metazoa</taxon>
        <taxon>Ecdysozoa</taxon>
        <taxon>Arthropoda</taxon>
        <taxon>Hexapoda</taxon>
        <taxon>Insecta</taxon>
        <taxon>Pterygota</taxon>
        <taxon>Neoptera</taxon>
        <taxon>Endopterygota</taxon>
        <taxon>Lepidoptera</taxon>
        <taxon>Glossata</taxon>
        <taxon>Ditrysia</taxon>
        <taxon>Noctuoidea</taxon>
        <taxon>Noctuidae</taxon>
        <taxon>Noctuinae</taxon>
        <taxon>Hadenini</taxon>
        <taxon>Mythimna</taxon>
    </lineage>
</organism>
<dbReference type="Proteomes" id="UP001231518">
    <property type="component" value="Chromosome 30"/>
</dbReference>
<evidence type="ECO:0000313" key="1">
    <source>
        <dbReference type="EMBL" id="KAJ8706502.1"/>
    </source>
</evidence>
<protein>
    <submittedName>
        <fullName evidence="1">Uncharacterized protein</fullName>
    </submittedName>
</protein>
<keyword evidence="2" id="KW-1185">Reference proteome</keyword>
<reference evidence="1" key="1">
    <citation type="submission" date="2023-03" db="EMBL/GenBank/DDBJ databases">
        <title>Chromosome-level genomes of two armyworms, Mythimna separata and Mythimna loreyi, provide insights into the biosynthesis and reception of sex pheromones.</title>
        <authorList>
            <person name="Zhao H."/>
        </authorList>
    </citation>
    <scope>NUCLEOTIDE SEQUENCE</scope>
    <source>
        <strain evidence="1">BeijingLab</strain>
        <tissue evidence="1">Pupa</tissue>
    </source>
</reference>
<dbReference type="AlphaFoldDB" id="A0AAD7Y8T4"/>
<name>A0AAD7Y8T4_MYTSE</name>
<evidence type="ECO:0000313" key="2">
    <source>
        <dbReference type="Proteomes" id="UP001231518"/>
    </source>
</evidence>
<dbReference type="EMBL" id="JARGEI010000028">
    <property type="protein sequence ID" value="KAJ8706502.1"/>
    <property type="molecule type" value="Genomic_DNA"/>
</dbReference>
<accession>A0AAD7Y8T4</accession>